<dbReference type="AlphaFoldDB" id="A0A8W7PWB7"/>
<proteinExistence type="predicted"/>
<dbReference type="Proteomes" id="UP000075882">
    <property type="component" value="Unassembled WGS sequence"/>
</dbReference>
<dbReference type="EnsemblMetazoa" id="ACOM038810-RA">
    <property type="protein sequence ID" value="ACOM038810-PA.1"/>
    <property type="gene ID" value="ACOM038810"/>
</dbReference>
<sequence length="145" mass="16266">MLARNGLERAGGVWVVGTWCAFVESVINLSVVRPRDVGDRNGFHHGTTYPFADESSGRGSEMASFGFKWQNLAKREVVATTNVYVGPLKPPAIRHHEPPKKYALLFAAALLAARRQLHQAREFESAATEYFNQQRPYLITNQHTL</sequence>
<organism evidence="1">
    <name type="scientific">Anopheles coluzzii</name>
    <name type="common">African malaria mosquito</name>
    <dbReference type="NCBI Taxonomy" id="1518534"/>
    <lineage>
        <taxon>Eukaryota</taxon>
        <taxon>Metazoa</taxon>
        <taxon>Ecdysozoa</taxon>
        <taxon>Arthropoda</taxon>
        <taxon>Hexapoda</taxon>
        <taxon>Insecta</taxon>
        <taxon>Pterygota</taxon>
        <taxon>Neoptera</taxon>
        <taxon>Endopterygota</taxon>
        <taxon>Diptera</taxon>
        <taxon>Nematocera</taxon>
        <taxon>Culicoidea</taxon>
        <taxon>Culicidae</taxon>
        <taxon>Anophelinae</taxon>
        <taxon>Anopheles</taxon>
    </lineage>
</organism>
<protein>
    <submittedName>
        <fullName evidence="1">Uncharacterized protein</fullName>
    </submittedName>
</protein>
<name>A0A8W7PWB7_ANOCL</name>
<evidence type="ECO:0000313" key="1">
    <source>
        <dbReference type="EnsemblMetazoa" id="ACOM038810-PA.1"/>
    </source>
</evidence>
<accession>A0A8W7PWB7</accession>
<reference evidence="1" key="1">
    <citation type="submission" date="2022-08" db="UniProtKB">
        <authorList>
            <consortium name="EnsemblMetazoa"/>
        </authorList>
    </citation>
    <scope>IDENTIFICATION</scope>
</reference>